<evidence type="ECO:0000313" key="2">
    <source>
        <dbReference type="Proteomes" id="UP000195696"/>
    </source>
</evidence>
<gene>
    <name evidence="1" type="ORF">BWGO95_04593</name>
</gene>
<sequence>MKTKQYTLDELNDAFIAGGGTGRKG</sequence>
<proteinExistence type="predicted"/>
<evidence type="ECO:0000313" key="1">
    <source>
        <dbReference type="EMBL" id="SCB70423.1"/>
    </source>
</evidence>
<protein>
    <submittedName>
        <fullName evidence="1">Uncharacterized protein</fullName>
    </submittedName>
</protein>
<reference evidence="1 2" key="1">
    <citation type="submission" date="2016-08" db="EMBL/GenBank/DDBJ databases">
        <authorList>
            <person name="Seilhamer J.J."/>
        </authorList>
    </citation>
    <scope>NUCLEOTIDE SEQUENCE [LARGE SCALE GENOMIC DNA]</scope>
    <source>
        <strain evidence="1 2">SDA_GO95</strain>
    </source>
</reference>
<dbReference type="Proteomes" id="UP000195696">
    <property type="component" value="Unassembled WGS sequence"/>
</dbReference>
<name>A0A1G4ENQ4_BACMY</name>
<organism evidence="1 2">
    <name type="scientific">Bacillus mycoides</name>
    <dbReference type="NCBI Taxonomy" id="1405"/>
    <lineage>
        <taxon>Bacteria</taxon>
        <taxon>Bacillati</taxon>
        <taxon>Bacillota</taxon>
        <taxon>Bacilli</taxon>
        <taxon>Bacillales</taxon>
        <taxon>Bacillaceae</taxon>
        <taxon>Bacillus</taxon>
        <taxon>Bacillus cereus group</taxon>
    </lineage>
</organism>
<accession>A0A1G4ENQ4</accession>
<dbReference type="EMBL" id="FMAK01000052">
    <property type="protein sequence ID" value="SCB70423.1"/>
    <property type="molecule type" value="Genomic_DNA"/>
</dbReference>
<dbReference type="AlphaFoldDB" id="A0A1G4ENQ4"/>